<dbReference type="RefSeq" id="WP_075844996.1">
    <property type="nucleotide sequence ID" value="NZ_CP015961.1"/>
</dbReference>
<name>A0A173LP53_9ACTN</name>
<dbReference type="PANTHER" id="PTHR42685">
    <property type="entry name" value="GERANYLGERANYL DIPHOSPHATE REDUCTASE"/>
    <property type="match status" value="1"/>
</dbReference>
<evidence type="ECO:0000256" key="1">
    <source>
        <dbReference type="SAM" id="MobiDB-lite"/>
    </source>
</evidence>
<keyword evidence="4" id="KW-1185">Reference proteome</keyword>
<protein>
    <submittedName>
        <fullName evidence="3">Putative oxidoreductase</fullName>
    </submittedName>
</protein>
<dbReference type="InterPro" id="IPR011777">
    <property type="entry name" value="Geranylgeranyl_Rdtase_fam"/>
</dbReference>
<dbReference type="NCBIfam" id="TIGR02032">
    <property type="entry name" value="GG-red-SF"/>
    <property type="match status" value="1"/>
</dbReference>
<dbReference type="STRING" id="499555.BJL86_2531"/>
<organism evidence="3 4">
    <name type="scientific">Dietzia timorensis</name>
    <dbReference type="NCBI Taxonomy" id="499555"/>
    <lineage>
        <taxon>Bacteria</taxon>
        <taxon>Bacillati</taxon>
        <taxon>Actinomycetota</taxon>
        <taxon>Actinomycetes</taxon>
        <taxon>Mycobacteriales</taxon>
        <taxon>Dietziaceae</taxon>
        <taxon>Dietzia</taxon>
    </lineage>
</organism>
<dbReference type="InterPro" id="IPR036188">
    <property type="entry name" value="FAD/NAD-bd_sf"/>
</dbReference>
<dbReference type="SUPFAM" id="SSF51905">
    <property type="entry name" value="FAD/NAD(P)-binding domain"/>
    <property type="match status" value="1"/>
</dbReference>
<evidence type="ECO:0000259" key="2">
    <source>
        <dbReference type="Pfam" id="PF01494"/>
    </source>
</evidence>
<dbReference type="InterPro" id="IPR002938">
    <property type="entry name" value="FAD-bd"/>
</dbReference>
<dbReference type="PRINTS" id="PR00420">
    <property type="entry name" value="RNGMNOXGNASE"/>
</dbReference>
<dbReference type="InterPro" id="IPR050407">
    <property type="entry name" value="Geranylgeranyl_reductase"/>
</dbReference>
<dbReference type="KEGG" id="dtm:BJL86_2531"/>
<reference evidence="3 4" key="1">
    <citation type="submission" date="2016-06" db="EMBL/GenBank/DDBJ databases">
        <title>Complete genome sequence of a saline-alkali tolerant type strain Dietzia timorensis ID05-A0528T.</title>
        <authorList>
            <person name="Wu X."/>
        </authorList>
    </citation>
    <scope>NUCLEOTIDE SEQUENCE [LARGE SCALE GENOMIC DNA]</scope>
    <source>
        <strain evidence="3 4">ID05-A0528</strain>
    </source>
</reference>
<sequence length="446" mass="46876">MEGVSETAENAPRPTPENHAPPAECDVLIVGAGPAGSAAATWLARRGIDVVLADRAPLGRDKTCGDGLTPRAMAEMRRLGLSEWAGERISIQGLRLRGFGTEHEIPWPAGRFGTRGSAVPRRELDRALAEKAAEEGARLHAGWTARITGTSDVMGGVTPSEVTLSGPDGAEQQISARVVVGADGARSSVGRALGRRWHRDLPFAVAARSYMTADAHDRPWIGSDLELRDAAGAIQPGYGWVFPLGDGSVNLGVGALATSDRPANVNVRELLAAYVPKVREEWGLHGEPREVASAFLPMGGAVSGVAGPNWALTGDAAGLINPLNGEGIDYGLEAGRLLAGVVAEHLSSTDPLGAGALTKVWPQVLRKEFGPSFALARRLAALLTYPRFLPAVGPTGMGSETLMTAAVRCMGNVVTEDDADLVSALWRGFGRGHRLIDRVQGRPLFA</sequence>
<proteinExistence type="predicted"/>
<evidence type="ECO:0000313" key="4">
    <source>
        <dbReference type="Proteomes" id="UP000186104"/>
    </source>
</evidence>
<dbReference type="Gene3D" id="3.50.50.60">
    <property type="entry name" value="FAD/NAD(P)-binding domain"/>
    <property type="match status" value="1"/>
</dbReference>
<dbReference type="OrthoDB" id="9795712at2"/>
<dbReference type="GO" id="GO:0016628">
    <property type="term" value="F:oxidoreductase activity, acting on the CH-CH group of donors, NAD or NADP as acceptor"/>
    <property type="evidence" value="ECO:0007669"/>
    <property type="project" value="InterPro"/>
</dbReference>
<feature type="domain" description="FAD-binding" evidence="2">
    <location>
        <begin position="24"/>
        <end position="347"/>
    </location>
</feature>
<dbReference type="GO" id="GO:0071949">
    <property type="term" value="F:FAD binding"/>
    <property type="evidence" value="ECO:0007669"/>
    <property type="project" value="InterPro"/>
</dbReference>
<feature type="region of interest" description="Disordered" evidence="1">
    <location>
        <begin position="1"/>
        <end position="22"/>
    </location>
</feature>
<dbReference type="Proteomes" id="UP000186104">
    <property type="component" value="Chromosome"/>
</dbReference>
<dbReference type="PANTHER" id="PTHR42685:SF22">
    <property type="entry name" value="CONDITIONED MEDIUM FACTOR RECEPTOR 1"/>
    <property type="match status" value="1"/>
</dbReference>
<dbReference type="EMBL" id="CP015961">
    <property type="protein sequence ID" value="ANI93291.1"/>
    <property type="molecule type" value="Genomic_DNA"/>
</dbReference>
<accession>A0A173LP53</accession>
<dbReference type="Pfam" id="PF01494">
    <property type="entry name" value="FAD_binding_3"/>
    <property type="match status" value="1"/>
</dbReference>
<dbReference type="AlphaFoldDB" id="A0A173LP53"/>
<evidence type="ECO:0000313" key="3">
    <source>
        <dbReference type="EMBL" id="ANI93291.1"/>
    </source>
</evidence>
<gene>
    <name evidence="3" type="ORF">BJL86_2531</name>
</gene>